<dbReference type="AlphaFoldDB" id="A0A1H9ANZ3"/>
<evidence type="ECO:0000256" key="3">
    <source>
        <dbReference type="ARBA" id="ARBA00022741"/>
    </source>
</evidence>
<gene>
    <name evidence="9" type="ORF">SAMN04487977_101385</name>
</gene>
<evidence type="ECO:0000256" key="6">
    <source>
        <dbReference type="ARBA" id="ARBA00023136"/>
    </source>
</evidence>
<name>A0A1H9ANZ3_9SPIR</name>
<accession>A0A1H9ANZ3</accession>
<keyword evidence="3" id="KW-0547">Nucleotide-binding</keyword>
<dbReference type="GO" id="GO:0005524">
    <property type="term" value="F:ATP binding"/>
    <property type="evidence" value="ECO:0007669"/>
    <property type="project" value="UniProtKB-KW"/>
</dbReference>
<evidence type="ECO:0000256" key="1">
    <source>
        <dbReference type="ARBA" id="ARBA00004651"/>
    </source>
</evidence>
<dbReference type="PANTHER" id="PTHR24221">
    <property type="entry name" value="ATP-BINDING CASSETTE SUB-FAMILY B"/>
    <property type="match status" value="1"/>
</dbReference>
<protein>
    <submittedName>
        <fullName evidence="9">ATP-binding cassette, subfamily B</fullName>
    </submittedName>
</protein>
<evidence type="ECO:0000256" key="4">
    <source>
        <dbReference type="ARBA" id="ARBA00022840"/>
    </source>
</evidence>
<sequence>MSKKNSVLKNISIALKAWFKRYPSAWILVPVFLIFRIARPFITTLIPSLAIKAISQGDVKNFVIMIVVTIFVYCIINASSNLMETFVQVQRTYTRLGGYTAEFSHKNLTTDYENIEPQKKQKIMGKAATSLSSNWIGVEHLMIQTTELTILFFGILTYGSAVLLLDWKILVITLVMFVCDVALRTHAIKYSDAKREESSEIWRKKNYIKTKSLNVSAGKDIRIYQLGKWFHELLCEVVVARQKLEKKLQLRWYIPTVSATGFNFCRDALAYVILIKKVLEGQMDIATFTLYLGIINGFTNWIYSLSERFNSLRKASHEFNDFHDFMNLPDRERKVVTACTSNNKAPEIEFRNVSFTYPDCEKSTIDGLSFSIKAGEKIALVGNNGSGKTTIVKLLCGLYNQTSGSILVDGKSIDEIGLDAYQDKISVLFQDTNPLAFTIEENITGLEAGQGDAEKLQDSLKKSGLIEKIESLPDKEKTYITQTFSEKGILLSGGETQKLLLAKAIYKNGSFLILDEPTSALDPIAESKIYEEYNNFAGGKTAIFISHRLASTKFCDRIMFLDNGKIAEFGTHEELMAKGGKYKEMFDIQSQYYKEEA</sequence>
<dbReference type="RefSeq" id="WP_074640367.1">
    <property type="nucleotide sequence ID" value="NZ_FOFU01000001.1"/>
</dbReference>
<dbReference type="InterPro" id="IPR003593">
    <property type="entry name" value="AAA+_ATPase"/>
</dbReference>
<keyword evidence="4 9" id="KW-0067">ATP-binding</keyword>
<evidence type="ECO:0000313" key="9">
    <source>
        <dbReference type="EMBL" id="SEP77648.1"/>
    </source>
</evidence>
<dbReference type="InterPro" id="IPR027417">
    <property type="entry name" value="P-loop_NTPase"/>
</dbReference>
<dbReference type="GO" id="GO:0005886">
    <property type="term" value="C:plasma membrane"/>
    <property type="evidence" value="ECO:0007669"/>
    <property type="project" value="UniProtKB-SubCell"/>
</dbReference>
<dbReference type="GO" id="GO:0034040">
    <property type="term" value="F:ATPase-coupled lipid transmembrane transporter activity"/>
    <property type="evidence" value="ECO:0007669"/>
    <property type="project" value="TreeGrafter"/>
</dbReference>
<keyword evidence="5 7" id="KW-1133">Transmembrane helix</keyword>
<evidence type="ECO:0000313" key="10">
    <source>
        <dbReference type="Proteomes" id="UP000182360"/>
    </source>
</evidence>
<dbReference type="GO" id="GO:0016887">
    <property type="term" value="F:ATP hydrolysis activity"/>
    <property type="evidence" value="ECO:0007669"/>
    <property type="project" value="InterPro"/>
</dbReference>
<dbReference type="SUPFAM" id="SSF52540">
    <property type="entry name" value="P-loop containing nucleoside triphosphate hydrolases"/>
    <property type="match status" value="1"/>
</dbReference>
<dbReference type="EMBL" id="FOFU01000001">
    <property type="protein sequence ID" value="SEP77648.1"/>
    <property type="molecule type" value="Genomic_DNA"/>
</dbReference>
<evidence type="ECO:0000256" key="2">
    <source>
        <dbReference type="ARBA" id="ARBA00022692"/>
    </source>
</evidence>
<comment type="subcellular location">
    <subcellularLocation>
        <location evidence="1">Cell membrane</location>
        <topology evidence="1">Multi-pass membrane protein</topology>
    </subcellularLocation>
</comment>
<feature type="transmembrane region" description="Helical" evidence="7">
    <location>
        <begin position="62"/>
        <end position="83"/>
    </location>
</feature>
<evidence type="ECO:0000259" key="8">
    <source>
        <dbReference type="PROSITE" id="PS50893"/>
    </source>
</evidence>
<dbReference type="Gene3D" id="1.20.1560.10">
    <property type="entry name" value="ABC transporter type 1, transmembrane domain"/>
    <property type="match status" value="1"/>
</dbReference>
<dbReference type="InterPro" id="IPR039421">
    <property type="entry name" value="Type_1_exporter"/>
</dbReference>
<feature type="transmembrane region" description="Helical" evidence="7">
    <location>
        <begin position="141"/>
        <end position="161"/>
    </location>
</feature>
<dbReference type="InterPro" id="IPR003439">
    <property type="entry name" value="ABC_transporter-like_ATP-bd"/>
</dbReference>
<evidence type="ECO:0000256" key="5">
    <source>
        <dbReference type="ARBA" id="ARBA00022989"/>
    </source>
</evidence>
<dbReference type="SMART" id="SM00382">
    <property type="entry name" value="AAA"/>
    <property type="match status" value="1"/>
</dbReference>
<dbReference type="Gene3D" id="3.40.50.300">
    <property type="entry name" value="P-loop containing nucleotide triphosphate hydrolases"/>
    <property type="match status" value="1"/>
</dbReference>
<reference evidence="9 10" key="1">
    <citation type="submission" date="2016-10" db="EMBL/GenBank/DDBJ databases">
        <authorList>
            <person name="de Groot N.N."/>
        </authorList>
    </citation>
    <scope>NUCLEOTIDE SEQUENCE [LARGE SCALE GENOMIC DNA]</scope>
    <source>
        <strain evidence="9 10">B25</strain>
    </source>
</reference>
<proteinExistence type="predicted"/>
<dbReference type="Pfam" id="PF00005">
    <property type="entry name" value="ABC_tran"/>
    <property type="match status" value="1"/>
</dbReference>
<keyword evidence="2 7" id="KW-0812">Transmembrane</keyword>
<dbReference type="OrthoDB" id="2328604at2"/>
<evidence type="ECO:0000256" key="7">
    <source>
        <dbReference type="SAM" id="Phobius"/>
    </source>
</evidence>
<dbReference type="Proteomes" id="UP000182360">
    <property type="component" value="Unassembled WGS sequence"/>
</dbReference>
<dbReference type="InterPro" id="IPR036640">
    <property type="entry name" value="ABC1_TM_sf"/>
</dbReference>
<dbReference type="PANTHER" id="PTHR24221:SF654">
    <property type="entry name" value="ATP-BINDING CASSETTE SUB-FAMILY B MEMBER 6"/>
    <property type="match status" value="1"/>
</dbReference>
<organism evidence="9 10">
    <name type="scientific">Treponema bryantii</name>
    <dbReference type="NCBI Taxonomy" id="163"/>
    <lineage>
        <taxon>Bacteria</taxon>
        <taxon>Pseudomonadati</taxon>
        <taxon>Spirochaetota</taxon>
        <taxon>Spirochaetia</taxon>
        <taxon>Spirochaetales</taxon>
        <taxon>Treponemataceae</taxon>
        <taxon>Treponema</taxon>
    </lineage>
</organism>
<dbReference type="SUPFAM" id="SSF90123">
    <property type="entry name" value="ABC transporter transmembrane region"/>
    <property type="match status" value="1"/>
</dbReference>
<keyword evidence="6 7" id="KW-0472">Membrane</keyword>
<feature type="domain" description="ABC transporter" evidence="8">
    <location>
        <begin position="348"/>
        <end position="588"/>
    </location>
</feature>
<dbReference type="PROSITE" id="PS50893">
    <property type="entry name" value="ABC_TRANSPORTER_2"/>
    <property type="match status" value="1"/>
</dbReference>
<keyword evidence="10" id="KW-1185">Reference proteome</keyword>
<feature type="transmembrane region" description="Helical" evidence="7">
    <location>
        <begin position="21"/>
        <end position="42"/>
    </location>
</feature>